<keyword evidence="2" id="KW-0378">Hydrolase</keyword>
<comment type="caution">
    <text evidence="2">The sequence shown here is derived from an EMBL/GenBank/DDBJ whole genome shotgun (WGS) entry which is preliminary data.</text>
</comment>
<evidence type="ECO:0000256" key="1">
    <source>
        <dbReference type="SAM" id="MobiDB-lite"/>
    </source>
</evidence>
<dbReference type="GO" id="GO:0016787">
    <property type="term" value="F:hydrolase activity"/>
    <property type="evidence" value="ECO:0007669"/>
    <property type="project" value="UniProtKB-KW"/>
</dbReference>
<proteinExistence type="predicted"/>
<feature type="compositionally biased region" description="Basic and acidic residues" evidence="1">
    <location>
        <begin position="1"/>
        <end position="13"/>
    </location>
</feature>
<name>A0A5A7QAS5_STRAF</name>
<dbReference type="EMBL" id="BKCP01006294">
    <property type="protein sequence ID" value="GER42333.1"/>
    <property type="molecule type" value="Genomic_DNA"/>
</dbReference>
<organism evidence="2 3">
    <name type="scientific">Striga asiatica</name>
    <name type="common">Asiatic witchweed</name>
    <name type="synonym">Buchnera asiatica</name>
    <dbReference type="NCBI Taxonomy" id="4170"/>
    <lineage>
        <taxon>Eukaryota</taxon>
        <taxon>Viridiplantae</taxon>
        <taxon>Streptophyta</taxon>
        <taxon>Embryophyta</taxon>
        <taxon>Tracheophyta</taxon>
        <taxon>Spermatophyta</taxon>
        <taxon>Magnoliopsida</taxon>
        <taxon>eudicotyledons</taxon>
        <taxon>Gunneridae</taxon>
        <taxon>Pentapetalae</taxon>
        <taxon>asterids</taxon>
        <taxon>lamiids</taxon>
        <taxon>Lamiales</taxon>
        <taxon>Orobanchaceae</taxon>
        <taxon>Buchnereae</taxon>
        <taxon>Striga</taxon>
    </lineage>
</organism>
<dbReference type="Proteomes" id="UP000325081">
    <property type="component" value="Unassembled WGS sequence"/>
</dbReference>
<reference evidence="3" key="1">
    <citation type="journal article" date="2019" name="Curr. Biol.">
        <title>Genome Sequence of Striga asiatica Provides Insight into the Evolution of Plant Parasitism.</title>
        <authorList>
            <person name="Yoshida S."/>
            <person name="Kim S."/>
            <person name="Wafula E.K."/>
            <person name="Tanskanen J."/>
            <person name="Kim Y.M."/>
            <person name="Honaas L."/>
            <person name="Yang Z."/>
            <person name="Spallek T."/>
            <person name="Conn C.E."/>
            <person name="Ichihashi Y."/>
            <person name="Cheong K."/>
            <person name="Cui S."/>
            <person name="Der J.P."/>
            <person name="Gundlach H."/>
            <person name="Jiao Y."/>
            <person name="Hori C."/>
            <person name="Ishida J.K."/>
            <person name="Kasahara H."/>
            <person name="Kiba T."/>
            <person name="Kim M.S."/>
            <person name="Koo N."/>
            <person name="Laohavisit A."/>
            <person name="Lee Y.H."/>
            <person name="Lumba S."/>
            <person name="McCourt P."/>
            <person name="Mortimer J.C."/>
            <person name="Mutuku J.M."/>
            <person name="Nomura T."/>
            <person name="Sasaki-Sekimoto Y."/>
            <person name="Seto Y."/>
            <person name="Wang Y."/>
            <person name="Wakatake T."/>
            <person name="Sakakibara H."/>
            <person name="Demura T."/>
            <person name="Yamaguchi S."/>
            <person name="Yoneyama K."/>
            <person name="Manabe R.I."/>
            <person name="Nelson D.C."/>
            <person name="Schulman A.H."/>
            <person name="Timko M.P."/>
            <person name="dePamphilis C.W."/>
            <person name="Choi D."/>
            <person name="Shirasu K."/>
        </authorList>
    </citation>
    <scope>NUCLEOTIDE SEQUENCE [LARGE SCALE GENOMIC DNA]</scope>
    <source>
        <strain evidence="3">cv. UVA1</strain>
    </source>
</reference>
<protein>
    <submittedName>
        <fullName evidence="2">Ubiquitin carboxyl-terminal hydrolase family protein</fullName>
    </submittedName>
</protein>
<dbReference type="AlphaFoldDB" id="A0A5A7QAS5"/>
<feature type="region of interest" description="Disordered" evidence="1">
    <location>
        <begin position="1"/>
        <end position="21"/>
    </location>
</feature>
<accession>A0A5A7QAS5</accession>
<evidence type="ECO:0000313" key="2">
    <source>
        <dbReference type="EMBL" id="GER42333.1"/>
    </source>
</evidence>
<evidence type="ECO:0000313" key="3">
    <source>
        <dbReference type="Proteomes" id="UP000325081"/>
    </source>
</evidence>
<sequence>MVGSRPRSDEGGQRSRRHKSFSVFATHHRPEVLALSEPSPTSPSIRDLFHVRLLSLAVGAARRLETQNNIQTRPSSSPAIAHAIRSDEGGQRSQRHKSFSVFATYHWPEVLALFEPSPTSPSIRNLFHVRLLPLAVGAARRLETQNVTLR</sequence>
<keyword evidence="3" id="KW-1185">Reference proteome</keyword>
<gene>
    <name evidence="2" type="ORF">STAS_19114</name>
</gene>